<dbReference type="Gene3D" id="3.10.600.10">
    <property type="entry name" value="pyruvate carboxylase f1077a mutant domain"/>
    <property type="match status" value="1"/>
</dbReference>
<accession>A0ABQ7SAJ3</accession>
<evidence type="ECO:0000256" key="4">
    <source>
        <dbReference type="ARBA" id="ARBA00022432"/>
    </source>
</evidence>
<keyword evidence="6" id="KW-0479">Metal-binding</keyword>
<dbReference type="InterPro" id="IPR055268">
    <property type="entry name" value="PCB-like"/>
</dbReference>
<dbReference type="CDD" id="cd07937">
    <property type="entry name" value="DRE_TIM_PC_TC_5S"/>
    <property type="match status" value="1"/>
</dbReference>
<dbReference type="InterPro" id="IPR003379">
    <property type="entry name" value="Carboxylase_cons_dom"/>
</dbReference>
<dbReference type="SUPFAM" id="SSF51230">
    <property type="entry name" value="Single hybrid motif"/>
    <property type="match status" value="1"/>
</dbReference>
<comment type="caution">
    <text evidence="16">The sequence shown here is derived from an EMBL/GenBank/DDBJ whole genome shotgun (WGS) entry which is preliminary data.</text>
</comment>
<gene>
    <name evidence="16" type="primary">PC</name>
    <name evidence="16" type="ORF">GZH46_01041</name>
</gene>
<dbReference type="NCBIfam" id="NF006761">
    <property type="entry name" value="PRK09282.1"/>
    <property type="match status" value="1"/>
</dbReference>
<dbReference type="SUPFAM" id="SSF89000">
    <property type="entry name" value="post-HMGL domain-like"/>
    <property type="match status" value="1"/>
</dbReference>
<dbReference type="SUPFAM" id="SSF56059">
    <property type="entry name" value="Glutathione synthetase ATP-binding domain-like"/>
    <property type="match status" value="1"/>
</dbReference>
<dbReference type="SMART" id="SM00878">
    <property type="entry name" value="Biotin_carb_C"/>
    <property type="match status" value="1"/>
</dbReference>
<dbReference type="SUPFAM" id="SSF51569">
    <property type="entry name" value="Aldolase"/>
    <property type="match status" value="1"/>
</dbReference>
<dbReference type="Pfam" id="PF00289">
    <property type="entry name" value="Biotin_carb_N"/>
    <property type="match status" value="1"/>
</dbReference>
<dbReference type="NCBIfam" id="TIGR01235">
    <property type="entry name" value="pyruv_carbox"/>
    <property type="match status" value="1"/>
</dbReference>
<evidence type="ECO:0000256" key="1">
    <source>
        <dbReference type="ARBA" id="ARBA00001953"/>
    </source>
</evidence>
<dbReference type="InterPro" id="IPR011054">
    <property type="entry name" value="Rudment_hybrid_motif"/>
</dbReference>
<dbReference type="PROSITE" id="PS00188">
    <property type="entry name" value="BIOTIN"/>
    <property type="match status" value="1"/>
</dbReference>
<evidence type="ECO:0000259" key="15">
    <source>
        <dbReference type="PROSITE" id="PS50991"/>
    </source>
</evidence>
<dbReference type="Pfam" id="PF02786">
    <property type="entry name" value="CPSase_L_D2"/>
    <property type="match status" value="1"/>
</dbReference>
<dbReference type="Pfam" id="PF00682">
    <property type="entry name" value="HMGL-like"/>
    <property type="match status" value="1"/>
</dbReference>
<protein>
    <recommendedName>
        <fullName evidence="3">pyruvate carboxylase</fullName>
        <ecNumber evidence="3">6.4.1.1</ecNumber>
    </recommendedName>
</protein>
<dbReference type="InterPro" id="IPR000891">
    <property type="entry name" value="PYR_CT"/>
</dbReference>
<evidence type="ECO:0000259" key="12">
    <source>
        <dbReference type="PROSITE" id="PS50968"/>
    </source>
</evidence>
<proteinExistence type="predicted"/>
<organism evidence="16 17">
    <name type="scientific">Fragariocoptes setiger</name>
    <dbReference type="NCBI Taxonomy" id="1670756"/>
    <lineage>
        <taxon>Eukaryota</taxon>
        <taxon>Metazoa</taxon>
        <taxon>Ecdysozoa</taxon>
        <taxon>Arthropoda</taxon>
        <taxon>Chelicerata</taxon>
        <taxon>Arachnida</taxon>
        <taxon>Acari</taxon>
        <taxon>Acariformes</taxon>
        <taxon>Trombidiformes</taxon>
        <taxon>Prostigmata</taxon>
        <taxon>Eupodina</taxon>
        <taxon>Eriophyoidea</taxon>
        <taxon>Phytoptidae</taxon>
        <taxon>Fragariocoptes</taxon>
    </lineage>
</organism>
<keyword evidence="8 11" id="KW-0067">ATP-binding</keyword>
<dbReference type="Gene3D" id="3.30.470.20">
    <property type="entry name" value="ATP-grasp fold, B domain"/>
    <property type="match status" value="1"/>
</dbReference>
<evidence type="ECO:0000256" key="11">
    <source>
        <dbReference type="PROSITE-ProRule" id="PRU00409"/>
    </source>
</evidence>
<evidence type="ECO:0000259" key="14">
    <source>
        <dbReference type="PROSITE" id="PS50979"/>
    </source>
</evidence>
<dbReference type="Pfam" id="PF00364">
    <property type="entry name" value="Biotin_lipoyl"/>
    <property type="match status" value="1"/>
</dbReference>
<evidence type="ECO:0000256" key="3">
    <source>
        <dbReference type="ARBA" id="ARBA00013057"/>
    </source>
</evidence>
<dbReference type="InterPro" id="IPR011053">
    <property type="entry name" value="Single_hybrid_motif"/>
</dbReference>
<dbReference type="InterPro" id="IPR005479">
    <property type="entry name" value="CPAse_ATP-bd"/>
</dbReference>
<evidence type="ECO:0000256" key="5">
    <source>
        <dbReference type="ARBA" id="ARBA00022598"/>
    </source>
</evidence>
<name>A0ABQ7SAJ3_9ACAR</name>
<evidence type="ECO:0000313" key="17">
    <source>
        <dbReference type="Proteomes" id="UP000825002"/>
    </source>
</evidence>
<comment type="pathway">
    <text evidence="2">Carbohydrate biosynthesis; gluconeogenesis.</text>
</comment>
<keyword evidence="16" id="KW-0670">Pyruvate</keyword>
<dbReference type="PROSITE" id="PS50975">
    <property type="entry name" value="ATP_GRASP"/>
    <property type="match status" value="1"/>
</dbReference>
<dbReference type="CDD" id="cd06850">
    <property type="entry name" value="biotinyl_domain"/>
    <property type="match status" value="1"/>
</dbReference>
<reference evidence="16 17" key="1">
    <citation type="submission" date="2020-10" db="EMBL/GenBank/DDBJ databases">
        <authorList>
            <person name="Klimov P.B."/>
            <person name="Dyachkov S.M."/>
            <person name="Chetverikov P.E."/>
        </authorList>
    </citation>
    <scope>NUCLEOTIDE SEQUENCE [LARGE SCALE GENOMIC DNA]</scope>
    <source>
        <strain evidence="16">BMOC 18-1129-001#AD2665</strain>
        <tissue evidence="16">Entire mites</tissue>
    </source>
</reference>
<keyword evidence="4" id="KW-0312">Gluconeogenesis</keyword>
<dbReference type="NCBIfam" id="NF009554">
    <property type="entry name" value="PRK12999.1"/>
    <property type="match status" value="1"/>
</dbReference>
<dbReference type="PROSITE" id="PS50991">
    <property type="entry name" value="PYR_CT"/>
    <property type="match status" value="1"/>
</dbReference>
<evidence type="ECO:0000256" key="6">
    <source>
        <dbReference type="ARBA" id="ARBA00022723"/>
    </source>
</evidence>
<dbReference type="Pfam" id="PF02785">
    <property type="entry name" value="Biotin_carb_C"/>
    <property type="match status" value="1"/>
</dbReference>
<feature type="non-terminal residue" evidence="16">
    <location>
        <position position="1"/>
    </location>
</feature>
<evidence type="ECO:0000256" key="7">
    <source>
        <dbReference type="ARBA" id="ARBA00022741"/>
    </source>
</evidence>
<dbReference type="InterPro" id="IPR013785">
    <property type="entry name" value="Aldolase_TIM"/>
</dbReference>
<dbReference type="InterPro" id="IPR005930">
    <property type="entry name" value="Pyruv_COase"/>
</dbReference>
<feature type="domain" description="Lipoyl-binding" evidence="12">
    <location>
        <begin position="1420"/>
        <end position="1489"/>
    </location>
</feature>
<feature type="domain" description="ATP-grasp" evidence="13">
    <location>
        <begin position="465"/>
        <end position="662"/>
    </location>
</feature>
<keyword evidence="5" id="KW-0436">Ligase</keyword>
<dbReference type="InterPro" id="IPR036397">
    <property type="entry name" value="RNaseH_sf"/>
</dbReference>
<dbReference type="InterPro" id="IPR001882">
    <property type="entry name" value="Biotin_BS"/>
</dbReference>
<dbReference type="PROSITE" id="PS00867">
    <property type="entry name" value="CPSASE_2"/>
    <property type="match status" value="1"/>
</dbReference>
<dbReference type="EMBL" id="JAIFTH010000151">
    <property type="protein sequence ID" value="KAG9510413.1"/>
    <property type="molecule type" value="Genomic_DNA"/>
</dbReference>
<dbReference type="PROSITE" id="PS50979">
    <property type="entry name" value="BC"/>
    <property type="match status" value="1"/>
</dbReference>
<dbReference type="InterPro" id="IPR005482">
    <property type="entry name" value="Biotin_COase_C"/>
</dbReference>
<evidence type="ECO:0000256" key="10">
    <source>
        <dbReference type="ARBA" id="ARBA00023268"/>
    </source>
</evidence>
<dbReference type="PROSITE" id="PS50968">
    <property type="entry name" value="BIOTINYL_LIPOYL"/>
    <property type="match status" value="1"/>
</dbReference>
<keyword evidence="10" id="KW-0511">Multifunctional enzyme</keyword>
<evidence type="ECO:0000256" key="2">
    <source>
        <dbReference type="ARBA" id="ARBA00004742"/>
    </source>
</evidence>
<dbReference type="Gene3D" id="2.40.50.100">
    <property type="match status" value="1"/>
</dbReference>
<comment type="cofactor">
    <cofactor evidence="1">
        <name>biotin</name>
        <dbReference type="ChEBI" id="CHEBI:57586"/>
    </cofactor>
</comment>
<dbReference type="InterPro" id="IPR016185">
    <property type="entry name" value="PreATP-grasp_dom_sf"/>
</dbReference>
<dbReference type="SUPFAM" id="SSF51246">
    <property type="entry name" value="Rudiment single hybrid motif"/>
    <property type="match status" value="1"/>
</dbReference>
<keyword evidence="9" id="KW-0092">Biotin</keyword>
<feature type="domain" description="Pyruvate carboxyltransferase" evidence="15">
    <location>
        <begin position="873"/>
        <end position="1142"/>
    </location>
</feature>
<dbReference type="PANTHER" id="PTHR43778:SF2">
    <property type="entry name" value="PYRUVATE CARBOXYLASE, MITOCHONDRIAL"/>
    <property type="match status" value="1"/>
</dbReference>
<dbReference type="EC" id="6.4.1.1" evidence="3"/>
<dbReference type="PANTHER" id="PTHR43778">
    <property type="entry name" value="PYRUVATE CARBOXYLASE"/>
    <property type="match status" value="1"/>
</dbReference>
<dbReference type="InterPro" id="IPR005481">
    <property type="entry name" value="BC-like_N"/>
</dbReference>
<dbReference type="Pfam" id="PF02436">
    <property type="entry name" value="PYC_OADA"/>
    <property type="match status" value="1"/>
</dbReference>
<dbReference type="Proteomes" id="UP000825002">
    <property type="component" value="Unassembled WGS sequence"/>
</dbReference>
<dbReference type="Gene3D" id="3.30.420.10">
    <property type="entry name" value="Ribonuclease H-like superfamily/Ribonuclease H"/>
    <property type="match status" value="1"/>
</dbReference>
<dbReference type="InterPro" id="IPR000089">
    <property type="entry name" value="Biotin_lipoyl"/>
</dbReference>
<evidence type="ECO:0000256" key="9">
    <source>
        <dbReference type="ARBA" id="ARBA00023267"/>
    </source>
</evidence>
<keyword evidence="7 11" id="KW-0547">Nucleotide-binding</keyword>
<evidence type="ECO:0000256" key="8">
    <source>
        <dbReference type="ARBA" id="ARBA00022840"/>
    </source>
</evidence>
<dbReference type="SUPFAM" id="SSF52440">
    <property type="entry name" value="PreATP-grasp domain"/>
    <property type="match status" value="1"/>
</dbReference>
<dbReference type="Gene3D" id="3.20.20.70">
    <property type="entry name" value="Aldolase class I"/>
    <property type="match status" value="1"/>
</dbReference>
<dbReference type="InterPro" id="IPR011764">
    <property type="entry name" value="Biotin_carboxylation_dom"/>
</dbReference>
<evidence type="ECO:0000259" key="13">
    <source>
        <dbReference type="PROSITE" id="PS50975"/>
    </source>
</evidence>
<evidence type="ECO:0000313" key="16">
    <source>
        <dbReference type="EMBL" id="KAG9510413.1"/>
    </source>
</evidence>
<keyword evidence="17" id="KW-1185">Reference proteome</keyword>
<feature type="domain" description="Biotin carboxylation" evidence="14">
    <location>
        <begin position="345"/>
        <end position="795"/>
    </location>
</feature>
<dbReference type="InterPro" id="IPR011761">
    <property type="entry name" value="ATP-grasp"/>
</dbReference>
<sequence>LKRGANRTSDEKKRALIELSESKPLFSLRDLSRESSLNPETCRAILHEDGIRSYKPQKVQNLYPDDLHRRFYFCMAMRSKMRLDDKFQYKICDTDEWWFHLGNFANPQDTWYLARAKPSNFQQRPKLLNGFAVITIEVFLYFFETVDGSPASVNQAMLRDRVFPDMLDHFGKERFDEFWWQQDGASAHSAHSTMNFLREHFPGRIISRGTRVEDGFLWPARSPDLNPCNFWLWGTLKSKILKPGFDLSIDEFRLALIRKIDAINNDKDQLKRVFDSFNSHPTNKSSNQPLVSQEVTVFHKPFRHTQTAIEDMFHQFKNCSAIYKRALLLRNSHRTMADLSSTSRPIQKILVANRGEIAVRVFRACTELGKRSVAIYSEQDKMQMFRQKADESYLVGQGLPPVQAYLSVDDILRVAKENNVDAIHPGYGFLSERADFAQACQDADIKFIGPTPEVMARMGDKVEARKTAIAAGVRVVPGLDVPIEDVSQAVEFCEEAGLPVILKAAFGGGGRGMRVIRKMDELEDNFIRAQSEAKSAFGNGAMFIERFIENPRHIEVQLMGDEYGNIVHLFERDCSIQRRHQKVVEIAPAPNLDPKVREAIHSDAIKLARYVRYQNAGTAEFLVDQNGDHFFIEVNARLQVEHTVTEEITGVDLVQTQIRVAEGHTLKELNLTQENISVNGCSLQCRVTTEDPSQGFRPDTGRIEVFRSGEGFGIRLDGASAFTGAHISPYYDSLLVKVIATSKDLKQATAKMDRALKEFRVRGVKTNIPFLLNVLEHEKFQSAQFDTSFIDTNPQLFNFSVSKNRGQKLLYYLAELMVNGPKTPLITSLKPAEIIPVVPNVYSSAEPPAGWRQIYIEKGPQALAKAVRSHKPLLLMDTTFRDAHQSLLATRVRTDDLLKISPFVSHNLSNLFSVENWGGATFDVAMRFLHEDPWERLSKMRELMPNMLFQMLLRGANGVGYTSYPDNVVFKFCELAKQAGMDVFRVFDSLNYLPNLLVGMEAARRAGGIVEGAIAYTGDVSDPTRTKYDLNYYINLSDEVVKGGAHILCIKDMAGVLKPRAASLLIRTLRERHPDTPIHVHTHDTSGNGVASMLACAEAGADIVDCAVDSMSGMTSQPSMGALVAALQGSDRETGLKLPNVSKYSAFWEQTRTLYAPFECTLTMKSGNADVYENEIPGGQYTNLQFQAYSLGLGQHFEEIKRTYAEANKLLGDIIKVTPSSKVVGDLAAFMVQNDLSAQDVADRAEELSFPTSVVEFMQGFIGIPHGGFPEPLRTKILKGLTAVRGRPGENMPPLNFAKLKEDLIEKHGNIVQDTHVLSAAMYPKVTDDYLNFVSEYGPVTKLNTRIFLTGPKVGEEFEVTLERGKTVHIKALAVSETLTHRGEREVFFEFNGQLRTILVKDNSIKQDVNVNIKAQKCVFGSVGAPMPGTVIDVSVSEGDRVKKGQPVVVISAMKMEMVVQAPCDGIVEQLLAKKDMKVDGDDLLLFVKESSS</sequence>